<protein>
    <submittedName>
        <fullName evidence="1">Uncharacterized protein</fullName>
    </submittedName>
</protein>
<dbReference type="SUPFAM" id="SSF53335">
    <property type="entry name" value="S-adenosyl-L-methionine-dependent methyltransferases"/>
    <property type="match status" value="1"/>
</dbReference>
<keyword evidence="2" id="KW-1185">Reference proteome</keyword>
<evidence type="ECO:0000313" key="2">
    <source>
        <dbReference type="Proteomes" id="UP001472677"/>
    </source>
</evidence>
<dbReference type="InterPro" id="IPR050390">
    <property type="entry name" value="C5-Methyltransferase"/>
</dbReference>
<dbReference type="PANTHER" id="PTHR10629">
    <property type="entry name" value="CYTOSINE-SPECIFIC METHYLTRANSFERASE"/>
    <property type="match status" value="1"/>
</dbReference>
<dbReference type="Proteomes" id="UP001472677">
    <property type="component" value="Unassembled WGS sequence"/>
</dbReference>
<gene>
    <name evidence="1" type="ORF">V6N12_001622</name>
</gene>
<evidence type="ECO:0000313" key="1">
    <source>
        <dbReference type="EMBL" id="KAK8509532.1"/>
    </source>
</evidence>
<dbReference type="EMBL" id="JBBPBM010000090">
    <property type="protein sequence ID" value="KAK8509532.1"/>
    <property type="molecule type" value="Genomic_DNA"/>
</dbReference>
<accession>A0ABR2BRF3</accession>
<dbReference type="Gene3D" id="3.90.120.10">
    <property type="entry name" value="DNA Methylase, subunit A, domain 2"/>
    <property type="match status" value="1"/>
</dbReference>
<sequence>MMVAGAYGLPEFRMHAFFWGARPNEKFPQYPLPTHDLIVIGVIPLEFEMNTVAWSEGQKPELEKKLLLEDAISDLPPVSSKIS</sequence>
<dbReference type="Gene3D" id="3.40.50.150">
    <property type="entry name" value="Vaccinia Virus protein VP39"/>
    <property type="match status" value="1"/>
</dbReference>
<comment type="caution">
    <text evidence="1">The sequence shown here is derived from an EMBL/GenBank/DDBJ whole genome shotgun (WGS) entry which is preliminary data.</text>
</comment>
<dbReference type="PANTHER" id="PTHR10629:SF50">
    <property type="entry name" value="DNA (CYTOSINE-5)-METHYLTRANSFERASE CMT3"/>
    <property type="match status" value="1"/>
</dbReference>
<reference evidence="1 2" key="1">
    <citation type="journal article" date="2024" name="G3 (Bethesda)">
        <title>Genome assembly of Hibiscus sabdariffa L. provides insights into metabolisms of medicinal natural products.</title>
        <authorList>
            <person name="Kim T."/>
        </authorList>
    </citation>
    <scope>NUCLEOTIDE SEQUENCE [LARGE SCALE GENOMIC DNA]</scope>
    <source>
        <strain evidence="1">TK-2024</strain>
        <tissue evidence="1">Old leaves</tissue>
    </source>
</reference>
<name>A0ABR2BRF3_9ROSI</name>
<dbReference type="InterPro" id="IPR029063">
    <property type="entry name" value="SAM-dependent_MTases_sf"/>
</dbReference>
<organism evidence="1 2">
    <name type="scientific">Hibiscus sabdariffa</name>
    <name type="common">roselle</name>
    <dbReference type="NCBI Taxonomy" id="183260"/>
    <lineage>
        <taxon>Eukaryota</taxon>
        <taxon>Viridiplantae</taxon>
        <taxon>Streptophyta</taxon>
        <taxon>Embryophyta</taxon>
        <taxon>Tracheophyta</taxon>
        <taxon>Spermatophyta</taxon>
        <taxon>Magnoliopsida</taxon>
        <taxon>eudicotyledons</taxon>
        <taxon>Gunneridae</taxon>
        <taxon>Pentapetalae</taxon>
        <taxon>rosids</taxon>
        <taxon>malvids</taxon>
        <taxon>Malvales</taxon>
        <taxon>Malvaceae</taxon>
        <taxon>Malvoideae</taxon>
        <taxon>Hibiscus</taxon>
    </lineage>
</organism>
<proteinExistence type="predicted"/>